<accession>A0A7M1T233</accession>
<evidence type="ECO:0000256" key="1">
    <source>
        <dbReference type="ARBA" id="ARBA00022598"/>
    </source>
</evidence>
<organism evidence="6 7">
    <name type="scientific">Cruoricaptor ignavus</name>
    <dbReference type="NCBI Taxonomy" id="1118202"/>
    <lineage>
        <taxon>Bacteria</taxon>
        <taxon>Pseudomonadati</taxon>
        <taxon>Bacteroidota</taxon>
        <taxon>Flavobacteriia</taxon>
        <taxon>Flavobacteriales</taxon>
        <taxon>Weeksellaceae</taxon>
        <taxon>Cruoricaptor</taxon>
    </lineage>
</organism>
<dbReference type="PROSITE" id="PS50975">
    <property type="entry name" value="ATP_GRASP"/>
    <property type="match status" value="1"/>
</dbReference>
<reference evidence="6 7" key="1">
    <citation type="submission" date="2020-10" db="EMBL/GenBank/DDBJ databases">
        <title>Complete genome of Cruoricapor ignavus strain M1214 isolated from the blood culture of a febrile patient.</title>
        <authorList>
            <person name="Guglielmino C.J.D."/>
        </authorList>
    </citation>
    <scope>NUCLEOTIDE SEQUENCE [LARGE SCALE GENOMIC DNA]</scope>
    <source>
        <strain evidence="6 7">M1214</strain>
    </source>
</reference>
<gene>
    <name evidence="6" type="ORF">IMZ16_00250</name>
</gene>
<dbReference type="GO" id="GO:0046872">
    <property type="term" value="F:metal ion binding"/>
    <property type="evidence" value="ECO:0007669"/>
    <property type="project" value="InterPro"/>
</dbReference>
<evidence type="ECO:0000259" key="5">
    <source>
        <dbReference type="PROSITE" id="PS50975"/>
    </source>
</evidence>
<dbReference type="Gene3D" id="3.40.50.20">
    <property type="match status" value="1"/>
</dbReference>
<sequence length="403" mass="45761">METKTIVCLACSFKGSDFITEFAKNGDRILLITSAHLREKPWPWHAIADVFYMEETEPWKWNLQHLVEGFAHLLRREKVDAIIALDDYDVEKAAKLREVFRISGMGQSTHRNFRDKLAMRMKALDEGIPVPEFTAVFNDDAVNDFAEKIPAPWVLKPRSEASAMGIRKIHSKEELWQAINELGNQRHLFLLEAFKPGDVFHTDSLVYKNRVAFLCASQYGEPPMQVSHNGGIFQTRTLDKKTDEYKALEKLNAKVLKAFGLKHGAAHTEFIRNNENGEWYFLETSSRVGGAHIADVVEAATEVNIWAEWARIEHAVLHGERYRLRKPKPKPAGLTVALSSQQKQDYSQFSPDNILKTIELDYHFVIVHQAENDEDLAKSMDDAAAKISQSTLSVMPAKTGGRT</sequence>
<dbReference type="GO" id="GO:0016874">
    <property type="term" value="F:ligase activity"/>
    <property type="evidence" value="ECO:0007669"/>
    <property type="project" value="UniProtKB-KW"/>
</dbReference>
<evidence type="ECO:0000256" key="4">
    <source>
        <dbReference type="PROSITE-ProRule" id="PRU00409"/>
    </source>
</evidence>
<evidence type="ECO:0000313" key="6">
    <source>
        <dbReference type="EMBL" id="QOR73916.1"/>
    </source>
</evidence>
<evidence type="ECO:0000256" key="2">
    <source>
        <dbReference type="ARBA" id="ARBA00022741"/>
    </source>
</evidence>
<keyword evidence="1" id="KW-0436">Ligase</keyword>
<dbReference type="PANTHER" id="PTHR43585">
    <property type="entry name" value="FUMIPYRROLE BIOSYNTHESIS PROTEIN C"/>
    <property type="match status" value="1"/>
</dbReference>
<dbReference type="Pfam" id="PF13535">
    <property type="entry name" value="ATP-grasp_4"/>
    <property type="match status" value="1"/>
</dbReference>
<dbReference type="EMBL" id="CP063145">
    <property type="protein sequence ID" value="QOR73916.1"/>
    <property type="molecule type" value="Genomic_DNA"/>
</dbReference>
<proteinExistence type="predicted"/>
<dbReference type="AlphaFoldDB" id="A0A7M1T233"/>
<dbReference type="PANTHER" id="PTHR43585:SF2">
    <property type="entry name" value="ATP-GRASP ENZYME FSQD"/>
    <property type="match status" value="1"/>
</dbReference>
<dbReference type="SUPFAM" id="SSF56059">
    <property type="entry name" value="Glutathione synthetase ATP-binding domain-like"/>
    <property type="match status" value="1"/>
</dbReference>
<keyword evidence="3 4" id="KW-0067">ATP-binding</keyword>
<dbReference type="InterPro" id="IPR013815">
    <property type="entry name" value="ATP_grasp_subdomain_1"/>
</dbReference>
<dbReference type="Proteomes" id="UP000593605">
    <property type="component" value="Chromosome"/>
</dbReference>
<protein>
    <submittedName>
        <fullName evidence="6">ATP-grasp domain-containing protein</fullName>
    </submittedName>
</protein>
<keyword evidence="2 4" id="KW-0547">Nucleotide-binding</keyword>
<dbReference type="Gene3D" id="3.30.470.20">
    <property type="entry name" value="ATP-grasp fold, B domain"/>
    <property type="match status" value="1"/>
</dbReference>
<dbReference type="RefSeq" id="WP_193440006.1">
    <property type="nucleotide sequence ID" value="NZ_CP063145.1"/>
</dbReference>
<evidence type="ECO:0000256" key="3">
    <source>
        <dbReference type="ARBA" id="ARBA00022840"/>
    </source>
</evidence>
<dbReference type="KEGG" id="civ:IMZ16_00250"/>
<feature type="domain" description="ATP-grasp" evidence="5">
    <location>
        <begin position="120"/>
        <end position="314"/>
    </location>
</feature>
<evidence type="ECO:0000313" key="7">
    <source>
        <dbReference type="Proteomes" id="UP000593605"/>
    </source>
</evidence>
<dbReference type="InterPro" id="IPR052032">
    <property type="entry name" value="ATP-dep_AA_Ligase"/>
</dbReference>
<dbReference type="InterPro" id="IPR011761">
    <property type="entry name" value="ATP-grasp"/>
</dbReference>
<dbReference type="GO" id="GO:0005524">
    <property type="term" value="F:ATP binding"/>
    <property type="evidence" value="ECO:0007669"/>
    <property type="project" value="UniProtKB-UniRule"/>
</dbReference>
<dbReference type="Gene3D" id="3.30.1490.20">
    <property type="entry name" value="ATP-grasp fold, A domain"/>
    <property type="match status" value="1"/>
</dbReference>
<name>A0A7M1T233_9FLAO</name>